<evidence type="ECO:0000313" key="2">
    <source>
        <dbReference type="Proteomes" id="UP001203297"/>
    </source>
</evidence>
<gene>
    <name evidence="1" type="ORF">B0F90DRAFT_1680050</name>
</gene>
<evidence type="ECO:0000313" key="1">
    <source>
        <dbReference type="EMBL" id="KAI0308086.1"/>
    </source>
</evidence>
<sequence length="77" mass="8330">MTPAHTKSFQIILSEATSTLGEGSKGVIDSADQYEVFDNLHASDPSHRLLSKDHFALILNEAVGKVAQVVVQHTVKT</sequence>
<dbReference type="InterPro" id="IPR010816">
    <property type="entry name" value="Het-C"/>
</dbReference>
<accession>A0AAD4QUA5</accession>
<dbReference type="AlphaFoldDB" id="A0AAD4QUA5"/>
<dbReference type="Pfam" id="PF07217">
    <property type="entry name" value="Het-C"/>
    <property type="match status" value="1"/>
</dbReference>
<name>A0AAD4QUA5_9AGAM</name>
<reference evidence="1" key="1">
    <citation type="journal article" date="2022" name="New Phytol.">
        <title>Evolutionary transition to the ectomycorrhizal habit in the genomes of a hyperdiverse lineage of mushroom-forming fungi.</title>
        <authorList>
            <person name="Looney B."/>
            <person name="Miyauchi S."/>
            <person name="Morin E."/>
            <person name="Drula E."/>
            <person name="Courty P.E."/>
            <person name="Kohler A."/>
            <person name="Kuo A."/>
            <person name="LaButti K."/>
            <person name="Pangilinan J."/>
            <person name="Lipzen A."/>
            <person name="Riley R."/>
            <person name="Andreopoulos W."/>
            <person name="He G."/>
            <person name="Johnson J."/>
            <person name="Nolan M."/>
            <person name="Tritt A."/>
            <person name="Barry K.W."/>
            <person name="Grigoriev I.V."/>
            <person name="Nagy L.G."/>
            <person name="Hibbett D."/>
            <person name="Henrissat B."/>
            <person name="Matheny P.B."/>
            <person name="Labbe J."/>
            <person name="Martin F.M."/>
        </authorList>
    </citation>
    <scope>NUCLEOTIDE SEQUENCE</scope>
    <source>
        <strain evidence="1">BPL690</strain>
    </source>
</reference>
<dbReference type="Proteomes" id="UP001203297">
    <property type="component" value="Unassembled WGS sequence"/>
</dbReference>
<comment type="caution">
    <text evidence="1">The sequence shown here is derived from an EMBL/GenBank/DDBJ whole genome shotgun (WGS) entry which is preliminary data.</text>
</comment>
<dbReference type="EMBL" id="WTXG01000001">
    <property type="protein sequence ID" value="KAI0308086.1"/>
    <property type="molecule type" value="Genomic_DNA"/>
</dbReference>
<keyword evidence="2" id="KW-1185">Reference proteome</keyword>
<proteinExistence type="predicted"/>
<organism evidence="1 2">
    <name type="scientific">Multifurca ochricompacta</name>
    <dbReference type="NCBI Taxonomy" id="376703"/>
    <lineage>
        <taxon>Eukaryota</taxon>
        <taxon>Fungi</taxon>
        <taxon>Dikarya</taxon>
        <taxon>Basidiomycota</taxon>
        <taxon>Agaricomycotina</taxon>
        <taxon>Agaricomycetes</taxon>
        <taxon>Russulales</taxon>
        <taxon>Russulaceae</taxon>
        <taxon>Multifurca</taxon>
    </lineage>
</organism>
<protein>
    <submittedName>
        <fullName evidence="1">Heterokaryon incompatibility Het-C</fullName>
    </submittedName>
</protein>